<dbReference type="Proteomes" id="UP000017836">
    <property type="component" value="Unassembled WGS sequence"/>
</dbReference>
<dbReference type="InterPro" id="IPR032675">
    <property type="entry name" value="LRR_dom_sf"/>
</dbReference>
<dbReference type="OMA" id="KKKKCRY"/>
<dbReference type="GO" id="GO:0010016">
    <property type="term" value="P:shoot system morphogenesis"/>
    <property type="evidence" value="ECO:0007669"/>
    <property type="project" value="EnsemblPlants"/>
</dbReference>
<dbReference type="GO" id="GO:0005634">
    <property type="term" value="C:nucleus"/>
    <property type="evidence" value="ECO:0000318"/>
    <property type="project" value="GO_Central"/>
</dbReference>
<dbReference type="InterPro" id="IPR006553">
    <property type="entry name" value="Leu-rich_rpt_Cys-con_subtyp"/>
</dbReference>
<dbReference type="GO" id="GO:0019005">
    <property type="term" value="C:SCF ubiquitin ligase complex"/>
    <property type="evidence" value="ECO:0000318"/>
    <property type="project" value="GO_Central"/>
</dbReference>
<name>W1Q0F2_AMBTC</name>
<dbReference type="GO" id="GO:0010187">
    <property type="term" value="P:negative regulation of seed germination"/>
    <property type="evidence" value="ECO:0007669"/>
    <property type="project" value="EnsemblPlants"/>
</dbReference>
<evidence type="ECO:0000313" key="3">
    <source>
        <dbReference type="Proteomes" id="UP000017836"/>
    </source>
</evidence>
<dbReference type="GO" id="GO:1900057">
    <property type="term" value="P:positive regulation of leaf senescence"/>
    <property type="evidence" value="ECO:0007669"/>
    <property type="project" value="EnsemblPlants"/>
</dbReference>
<gene>
    <name evidence="2" type="ORF">AMTR_s00021p00041390</name>
</gene>
<dbReference type="FunFam" id="1.20.1280.50:FF:000023">
    <property type="entry name" value="F-box/LRR-repeat protein 4"/>
    <property type="match status" value="1"/>
</dbReference>
<accession>W1Q0F2</accession>
<dbReference type="STRING" id="13333.W1Q0F2"/>
<dbReference type="SMART" id="SM00367">
    <property type="entry name" value="LRR_CC"/>
    <property type="match status" value="2"/>
</dbReference>
<dbReference type="SUPFAM" id="SSF52047">
    <property type="entry name" value="RNI-like"/>
    <property type="match status" value="1"/>
</dbReference>
<evidence type="ECO:0000313" key="2">
    <source>
        <dbReference type="EMBL" id="ERN13876.1"/>
    </source>
</evidence>
<reference evidence="3" key="1">
    <citation type="journal article" date="2013" name="Science">
        <title>The Amborella genome and the evolution of flowering plants.</title>
        <authorList>
            <consortium name="Amborella Genome Project"/>
        </authorList>
    </citation>
    <scope>NUCLEOTIDE SEQUENCE [LARGE SCALE GENOMIC DNA]</scope>
</reference>
<dbReference type="KEGG" id="atr:18442117"/>
<dbReference type="GO" id="GO:0009414">
    <property type="term" value="P:response to water deprivation"/>
    <property type="evidence" value="ECO:0007669"/>
    <property type="project" value="EnsemblPlants"/>
</dbReference>
<sequence>MVGVGQGGEAETKVQDLPDAILGSIIGCVTETRSRNAVALVCRKWAALERSSRIHLSLRGHARELPFLPTSFTSISHLDLSSLSPWGHPLLLTSNDPSSLLLLARLLSSSFPNLTSLCLYARSPSSLLLLAPLWPNLVSVKLVRFHPRPPDGPPGSDFAPIFSHCNNLSRLDLSLFYCWLPDDLPPALEAHPLVASNLSSLYLLNPSTDAFKATQLLALAQACPNLSTLLASCVFDPRYVDAVGDAALVDLALACPKLSVLHLVDSSALSAPRACPDSAVPTNVTPVGLTEAFNALPLLRDFALDVRHNVLNSAPALEALAMRCPRLMALELGHFQGLLCPQDPRPSGLAHCHGLKSLSIKNSVNFSDEDLAMVSVGCPRLVKLELLGCPEITESGLRGVVRCLCRSLVDLRVSCCKRLDAVSTLCALEPICNQLQHLHIDCVWNQQAEFANNPNSNRFLTNHGEDEESCTRHTDKKMKMSSIDSDDLCYTHNGFYRTKTWTKLKSLSLWIAVGELLSPLVNAGLESCPALEEVRIKVEGDCRLCAKPGVQAFGLASLARYHSLTKLHLDCGDAVGYALSAPSGQMDLSLWERFYLNGIRELGITDMDYWPPQDREMNRRSVSLPGAGLLSESLTLRRLIIHGTTHEHFMQLLLRIPSLRDVQLREDYYPAPENDMSTEMRADSCRRFEEALSRRPIPD</sequence>
<dbReference type="GO" id="GO:0031146">
    <property type="term" value="P:SCF-dependent proteasomal ubiquitin-dependent protein catabolic process"/>
    <property type="evidence" value="ECO:0000318"/>
    <property type="project" value="GO_Central"/>
</dbReference>
<dbReference type="Gene3D" id="1.20.1280.50">
    <property type="match status" value="1"/>
</dbReference>
<dbReference type="Gramene" id="ERN13876">
    <property type="protein sequence ID" value="ERN13876"/>
    <property type="gene ID" value="AMTR_s00021p00041390"/>
</dbReference>
<organism evidence="2 3">
    <name type="scientific">Amborella trichopoda</name>
    <dbReference type="NCBI Taxonomy" id="13333"/>
    <lineage>
        <taxon>Eukaryota</taxon>
        <taxon>Viridiplantae</taxon>
        <taxon>Streptophyta</taxon>
        <taxon>Embryophyta</taxon>
        <taxon>Tracheophyta</taxon>
        <taxon>Spermatophyta</taxon>
        <taxon>Magnoliopsida</taxon>
        <taxon>Amborellales</taxon>
        <taxon>Amborellaceae</taxon>
        <taxon>Amborella</taxon>
    </lineage>
</organism>
<dbReference type="PANTHER" id="PTHR13318:SF148">
    <property type="entry name" value="F-BOX PROTEIN MAX2"/>
    <property type="match status" value="1"/>
</dbReference>
<dbReference type="GO" id="GO:1902584">
    <property type="term" value="P:positive regulation of response to water deprivation"/>
    <property type="evidence" value="ECO:0007669"/>
    <property type="project" value="EnsemblPlants"/>
</dbReference>
<dbReference type="InterPro" id="IPR041567">
    <property type="entry name" value="COI1_F-box"/>
</dbReference>
<dbReference type="GO" id="GO:0009926">
    <property type="term" value="P:auxin polar transport"/>
    <property type="evidence" value="ECO:0007669"/>
    <property type="project" value="EnsemblPlants"/>
</dbReference>
<dbReference type="Gene3D" id="3.80.10.10">
    <property type="entry name" value="Ribonuclease Inhibitor"/>
    <property type="match status" value="1"/>
</dbReference>
<dbReference type="eggNOG" id="ENOG502QS13">
    <property type="taxonomic scope" value="Eukaryota"/>
</dbReference>
<dbReference type="PANTHER" id="PTHR13318">
    <property type="entry name" value="PARTNER OF PAIRED, ISOFORM B-RELATED"/>
    <property type="match status" value="1"/>
</dbReference>
<dbReference type="OrthoDB" id="550575at2759"/>
<protein>
    <recommendedName>
        <fullName evidence="1">COI1 F-box domain-containing protein</fullName>
    </recommendedName>
</protein>
<feature type="domain" description="COI1 F-box" evidence="1">
    <location>
        <begin position="17"/>
        <end position="55"/>
    </location>
</feature>
<dbReference type="Pfam" id="PF18511">
    <property type="entry name" value="F-box_5"/>
    <property type="match status" value="1"/>
</dbReference>
<dbReference type="GO" id="GO:0160062">
    <property type="term" value="P:cutin-based cuticle development"/>
    <property type="evidence" value="ECO:0007669"/>
    <property type="project" value="EnsemblPlants"/>
</dbReference>
<evidence type="ECO:0000259" key="1">
    <source>
        <dbReference type="Pfam" id="PF18511"/>
    </source>
</evidence>
<keyword evidence="3" id="KW-1185">Reference proteome</keyword>
<dbReference type="GO" id="GO:0009934">
    <property type="term" value="P:regulation of meristem structural organization"/>
    <property type="evidence" value="ECO:0007669"/>
    <property type="project" value="EnsemblPlants"/>
</dbReference>
<dbReference type="GO" id="GO:0061137">
    <property type="term" value="P:bud dilation"/>
    <property type="evidence" value="ECO:0007669"/>
    <property type="project" value="EnsemblPlants"/>
</dbReference>
<dbReference type="CDD" id="cd22159">
    <property type="entry name" value="F-box_AtTIR1-like"/>
    <property type="match status" value="1"/>
</dbReference>
<proteinExistence type="predicted"/>
<dbReference type="HOGENOM" id="CLU_024476_0_0_1"/>
<dbReference type="GO" id="GO:1900618">
    <property type="term" value="P:regulation of shoot system morphogenesis"/>
    <property type="evidence" value="ECO:0007669"/>
    <property type="project" value="EnsemblPlants"/>
</dbReference>
<dbReference type="EMBL" id="KI392560">
    <property type="protein sequence ID" value="ERN13876.1"/>
    <property type="molecule type" value="Genomic_DNA"/>
</dbReference>
<dbReference type="GO" id="GO:0016567">
    <property type="term" value="P:protein ubiquitination"/>
    <property type="evidence" value="ECO:0007669"/>
    <property type="project" value="EnsemblPlants"/>
</dbReference>
<dbReference type="GO" id="GO:0009416">
    <property type="term" value="P:response to light stimulus"/>
    <property type="evidence" value="ECO:0007669"/>
    <property type="project" value="EnsemblPlants"/>
</dbReference>
<dbReference type="AlphaFoldDB" id="W1Q0F2"/>